<dbReference type="Pfam" id="PF00027">
    <property type="entry name" value="cNMP_binding"/>
    <property type="match status" value="1"/>
</dbReference>
<comment type="caution">
    <text evidence="2">The sequence shown here is derived from an EMBL/GenBank/DDBJ whole genome shotgun (WGS) entry which is preliminary data.</text>
</comment>
<gene>
    <name evidence="2" type="ORF">DB891_12655</name>
</gene>
<dbReference type="Proteomes" id="UP000245618">
    <property type="component" value="Unassembled WGS sequence"/>
</dbReference>
<keyword evidence="3" id="KW-1185">Reference proteome</keyword>
<dbReference type="RefSeq" id="WP_116763944.1">
    <property type="nucleotide sequence ID" value="NZ_QCZH01000015.1"/>
</dbReference>
<dbReference type="AlphaFoldDB" id="A0A2U1JTG5"/>
<reference evidence="2 3" key="1">
    <citation type="submission" date="2018-04" db="EMBL/GenBank/DDBJ databases">
        <title>Flavobacterium sp. nov., isolated from glacier ice.</title>
        <authorList>
            <person name="Liu Q."/>
            <person name="Xin Y.-H."/>
        </authorList>
    </citation>
    <scope>NUCLEOTIDE SEQUENCE [LARGE SCALE GENOMIC DNA]</scope>
    <source>
        <strain evidence="2 3">LB2P30</strain>
    </source>
</reference>
<dbReference type="InterPro" id="IPR014710">
    <property type="entry name" value="RmlC-like_jellyroll"/>
</dbReference>
<organism evidence="2 3">
    <name type="scientific">Flavobacterium laiguense</name>
    <dbReference type="NCBI Taxonomy" id="2169409"/>
    <lineage>
        <taxon>Bacteria</taxon>
        <taxon>Pseudomonadati</taxon>
        <taxon>Bacteroidota</taxon>
        <taxon>Flavobacteriia</taxon>
        <taxon>Flavobacteriales</taxon>
        <taxon>Flavobacteriaceae</taxon>
        <taxon>Flavobacterium</taxon>
    </lineage>
</organism>
<name>A0A2U1JTG5_9FLAO</name>
<dbReference type="SUPFAM" id="SSF51206">
    <property type="entry name" value="cAMP-binding domain-like"/>
    <property type="match status" value="1"/>
</dbReference>
<dbReference type="CDD" id="cd00038">
    <property type="entry name" value="CAP_ED"/>
    <property type="match status" value="1"/>
</dbReference>
<evidence type="ECO:0000259" key="1">
    <source>
        <dbReference type="Pfam" id="PF00027"/>
    </source>
</evidence>
<evidence type="ECO:0000313" key="3">
    <source>
        <dbReference type="Proteomes" id="UP000245618"/>
    </source>
</evidence>
<sequence>MESLINYFKKMGFSEESLTVFLKQIKTRTFQANEIILFEGQVENYMSFIDTGIVRYYAVHNEKEITFDFAFQNSFYCAYDSFYTRKKTAVYIQAITPCVLHSISHESLNALYAMCETSKKLGQIATEYLLSKKVKREMDLLLKTPQERYEALFTEQSKLIQSIPQKYIASYIGVVPETLSRIRKRIT</sequence>
<dbReference type="OrthoDB" id="663011at2"/>
<dbReference type="InterPro" id="IPR000595">
    <property type="entry name" value="cNMP-bd_dom"/>
</dbReference>
<evidence type="ECO:0000313" key="2">
    <source>
        <dbReference type="EMBL" id="PWA08244.1"/>
    </source>
</evidence>
<dbReference type="EMBL" id="QCZH01000015">
    <property type="protein sequence ID" value="PWA08244.1"/>
    <property type="molecule type" value="Genomic_DNA"/>
</dbReference>
<proteinExistence type="predicted"/>
<dbReference type="Gene3D" id="2.60.120.10">
    <property type="entry name" value="Jelly Rolls"/>
    <property type="match status" value="1"/>
</dbReference>
<feature type="domain" description="Cyclic nucleotide-binding" evidence="1">
    <location>
        <begin position="28"/>
        <end position="113"/>
    </location>
</feature>
<accession>A0A2U1JTG5</accession>
<dbReference type="InterPro" id="IPR018490">
    <property type="entry name" value="cNMP-bd_dom_sf"/>
</dbReference>
<protein>
    <submittedName>
        <fullName evidence="2">CarD family transcriptional regulator</fullName>
    </submittedName>
</protein>